<evidence type="ECO:0000313" key="1">
    <source>
        <dbReference type="EMBL" id="GAA4907147.1"/>
    </source>
</evidence>
<dbReference type="Proteomes" id="UP001501436">
    <property type="component" value="Unassembled WGS sequence"/>
</dbReference>
<gene>
    <name evidence="1" type="ORF">GCM10023313_07430</name>
</gene>
<organism evidence="1 2">
    <name type="scientific">Mucilaginibacter defluvii</name>
    <dbReference type="NCBI Taxonomy" id="1196019"/>
    <lineage>
        <taxon>Bacteria</taxon>
        <taxon>Pseudomonadati</taxon>
        <taxon>Bacteroidota</taxon>
        <taxon>Sphingobacteriia</taxon>
        <taxon>Sphingobacteriales</taxon>
        <taxon>Sphingobacteriaceae</taxon>
        <taxon>Mucilaginibacter</taxon>
    </lineage>
</organism>
<reference evidence="2" key="1">
    <citation type="journal article" date="2019" name="Int. J. Syst. Evol. Microbiol.">
        <title>The Global Catalogue of Microorganisms (GCM) 10K type strain sequencing project: providing services to taxonomists for standard genome sequencing and annotation.</title>
        <authorList>
            <consortium name="The Broad Institute Genomics Platform"/>
            <consortium name="The Broad Institute Genome Sequencing Center for Infectious Disease"/>
            <person name="Wu L."/>
            <person name="Ma J."/>
        </authorList>
    </citation>
    <scope>NUCLEOTIDE SEQUENCE [LARGE SCALE GENOMIC DNA]</scope>
    <source>
        <strain evidence="2">JCM 18283</strain>
    </source>
</reference>
<sequence>MCETLLQTARDCGKNTKDGVKSDVYLIAFADLKAVSGSTEVYSSSASGLITEIALKTGSTKFVKFGTVAKQASIKETYTYNDNGSYDITKELTFTLSNVGSLAARQGVEKLVSNPVAALVRLETGTWVAFGLNNQFMAKTMEGAAGTGSNGRVITLAGSDTEFLQPVDPAIISALIAA</sequence>
<dbReference type="EMBL" id="BAABJI010000001">
    <property type="protein sequence ID" value="GAA4907147.1"/>
    <property type="molecule type" value="Genomic_DNA"/>
</dbReference>
<protein>
    <submittedName>
        <fullName evidence="1">Uncharacterized protein</fullName>
    </submittedName>
</protein>
<keyword evidence="2" id="KW-1185">Reference proteome</keyword>
<dbReference type="RefSeq" id="WP_345329564.1">
    <property type="nucleotide sequence ID" value="NZ_BAABJI010000001.1"/>
</dbReference>
<accession>A0ABP9FLU9</accession>
<comment type="caution">
    <text evidence="1">The sequence shown here is derived from an EMBL/GenBank/DDBJ whole genome shotgun (WGS) entry which is preliminary data.</text>
</comment>
<name>A0ABP9FLU9_9SPHI</name>
<evidence type="ECO:0000313" key="2">
    <source>
        <dbReference type="Proteomes" id="UP001501436"/>
    </source>
</evidence>
<proteinExistence type="predicted"/>